<dbReference type="EMBL" id="NESQ01000118">
    <property type="protein sequence ID" value="PUU78466.1"/>
    <property type="molecule type" value="Genomic_DNA"/>
</dbReference>
<proteinExistence type="predicted"/>
<comment type="caution">
    <text evidence="1">The sequence shown here is derived from an EMBL/GenBank/DDBJ whole genome shotgun (WGS) entry which is preliminary data.</text>
</comment>
<evidence type="ECO:0000313" key="1">
    <source>
        <dbReference type="EMBL" id="PUU78466.1"/>
    </source>
</evidence>
<dbReference type="Proteomes" id="UP000244722">
    <property type="component" value="Unassembled WGS sequence"/>
</dbReference>
<keyword evidence="2" id="KW-1185">Reference proteome</keyword>
<name>A0A2T6ZSM0_TUBBO</name>
<gene>
    <name evidence="1" type="ORF">B9Z19DRAFT_71841</name>
</gene>
<sequence>MSVCMGKRNRAVASKQALEFSLHIIMTLRMFYTYRLGNAWPITHPPETFSLTSPSQNNNITAKQMFPKLTNYAAAPGIRLRLRGIQGKYLTTQSQPSSPDAIHLSSHPLPHHRPVLPVLHPATAKRHHKAKAGQISIFAHLAKVKQVEEIWYQRNRQAAMDANQQKDKLYQDVNQQKDKFYREITTHVAENTRLQIEVLKEVDKRLRVEGNFNVRGGLGMFQ</sequence>
<accession>A0A2T6ZSM0</accession>
<reference evidence="1 2" key="1">
    <citation type="submission" date="2017-04" db="EMBL/GenBank/DDBJ databases">
        <title>Draft genome sequence of Tuber borchii Vittad., a whitish edible truffle.</title>
        <authorList>
            <consortium name="DOE Joint Genome Institute"/>
            <person name="Murat C."/>
            <person name="Kuo A."/>
            <person name="Barry K.W."/>
            <person name="Clum A."/>
            <person name="Dockter R.B."/>
            <person name="Fauchery L."/>
            <person name="Iotti M."/>
            <person name="Kohler A."/>
            <person name="Labutti K."/>
            <person name="Lindquist E.A."/>
            <person name="Lipzen A."/>
            <person name="Ohm R.A."/>
            <person name="Wang M."/>
            <person name="Grigoriev I.V."/>
            <person name="Zambonelli A."/>
            <person name="Martin F.M."/>
        </authorList>
    </citation>
    <scope>NUCLEOTIDE SEQUENCE [LARGE SCALE GENOMIC DNA]</scope>
    <source>
        <strain evidence="1 2">Tbo3840</strain>
    </source>
</reference>
<organism evidence="1 2">
    <name type="scientific">Tuber borchii</name>
    <name type="common">White truffle</name>
    <dbReference type="NCBI Taxonomy" id="42251"/>
    <lineage>
        <taxon>Eukaryota</taxon>
        <taxon>Fungi</taxon>
        <taxon>Dikarya</taxon>
        <taxon>Ascomycota</taxon>
        <taxon>Pezizomycotina</taxon>
        <taxon>Pezizomycetes</taxon>
        <taxon>Pezizales</taxon>
        <taxon>Tuberaceae</taxon>
        <taxon>Tuber</taxon>
    </lineage>
</organism>
<protein>
    <submittedName>
        <fullName evidence="1">Uncharacterized protein</fullName>
    </submittedName>
</protein>
<evidence type="ECO:0000313" key="2">
    <source>
        <dbReference type="Proteomes" id="UP000244722"/>
    </source>
</evidence>
<dbReference type="AlphaFoldDB" id="A0A2T6ZSM0"/>